<dbReference type="GO" id="GO:0031509">
    <property type="term" value="P:subtelomeric heterochromatin formation"/>
    <property type="evidence" value="ECO:0007669"/>
    <property type="project" value="InterPro"/>
</dbReference>
<dbReference type="Pfam" id="PF10394">
    <property type="entry name" value="Hat1_N"/>
    <property type="match status" value="1"/>
</dbReference>
<evidence type="ECO:0000259" key="7">
    <source>
        <dbReference type="Pfam" id="PF10394"/>
    </source>
</evidence>
<keyword evidence="3 8" id="KW-0808">Transferase</keyword>
<dbReference type="InterPro" id="IPR017380">
    <property type="entry name" value="Hist_AcTrfase_B-typ_cat-su"/>
</dbReference>
<comment type="similarity">
    <text evidence="1">Belongs to the HAT1 family.</text>
</comment>
<dbReference type="EC" id="2.3.1.48" evidence="2"/>
<keyword evidence="9" id="KW-1185">Reference proteome</keyword>
<dbReference type="OrthoDB" id="10253098at2759"/>
<dbReference type="SUPFAM" id="SSF55729">
    <property type="entry name" value="Acyl-CoA N-acyltransferases (Nat)"/>
    <property type="match status" value="1"/>
</dbReference>
<evidence type="ECO:0000313" key="9">
    <source>
        <dbReference type="Proteomes" id="UP000283530"/>
    </source>
</evidence>
<name>A0A3S3M5H0_9MAGN</name>
<dbReference type="CDD" id="cd04301">
    <property type="entry name" value="NAT_SF"/>
    <property type="match status" value="1"/>
</dbReference>
<dbReference type="InterPro" id="IPR000182">
    <property type="entry name" value="GNAT_dom"/>
</dbReference>
<evidence type="ECO:0000256" key="5">
    <source>
        <dbReference type="ARBA" id="ARBA00048017"/>
    </source>
</evidence>
<evidence type="ECO:0000313" key="8">
    <source>
        <dbReference type="EMBL" id="RWR73580.1"/>
    </source>
</evidence>
<dbReference type="Proteomes" id="UP000283530">
    <property type="component" value="Unassembled WGS sequence"/>
</dbReference>
<dbReference type="GO" id="GO:0000781">
    <property type="term" value="C:chromosome, telomeric region"/>
    <property type="evidence" value="ECO:0007669"/>
    <property type="project" value="GOC"/>
</dbReference>
<gene>
    <name evidence="8" type="ORF">CKAN_00187400</name>
</gene>
<dbReference type="STRING" id="337451.A0A3S3M5H0"/>
<dbReference type="EMBL" id="QPKB01000001">
    <property type="protein sequence ID" value="RWR73580.1"/>
    <property type="molecule type" value="Genomic_DNA"/>
</dbReference>
<evidence type="ECO:0000259" key="6">
    <source>
        <dbReference type="Pfam" id="PF00583"/>
    </source>
</evidence>
<dbReference type="InterPro" id="IPR037113">
    <property type="entry name" value="Hat1_N_sf"/>
</dbReference>
<comment type="catalytic activity">
    <reaction evidence="5">
        <text>L-lysyl-[protein] + acetyl-CoA = N(6)-acetyl-L-lysyl-[protein] + CoA + H(+)</text>
        <dbReference type="Rhea" id="RHEA:45948"/>
        <dbReference type="Rhea" id="RHEA-COMP:9752"/>
        <dbReference type="Rhea" id="RHEA-COMP:10731"/>
        <dbReference type="ChEBI" id="CHEBI:15378"/>
        <dbReference type="ChEBI" id="CHEBI:29969"/>
        <dbReference type="ChEBI" id="CHEBI:57287"/>
        <dbReference type="ChEBI" id="CHEBI:57288"/>
        <dbReference type="ChEBI" id="CHEBI:61930"/>
        <dbReference type="EC" id="2.3.1.48"/>
    </reaction>
</comment>
<dbReference type="GO" id="GO:0004402">
    <property type="term" value="F:histone acetyltransferase activity"/>
    <property type="evidence" value="ECO:0007669"/>
    <property type="project" value="InterPro"/>
</dbReference>
<evidence type="ECO:0000256" key="2">
    <source>
        <dbReference type="ARBA" id="ARBA00013184"/>
    </source>
</evidence>
<proteinExistence type="inferred from homology"/>
<accession>A0A3S3M5H0</accession>
<dbReference type="GO" id="GO:0005634">
    <property type="term" value="C:nucleus"/>
    <property type="evidence" value="ECO:0007669"/>
    <property type="project" value="InterPro"/>
</dbReference>
<dbReference type="AlphaFoldDB" id="A0A3S3M5H0"/>
<dbReference type="Gene3D" id="3.40.630.30">
    <property type="match status" value="1"/>
</dbReference>
<comment type="caution">
    <text evidence="8">The sequence shown here is derived from an EMBL/GenBank/DDBJ whole genome shotgun (WGS) entry which is preliminary data.</text>
</comment>
<protein>
    <recommendedName>
        <fullName evidence="2">histone acetyltransferase</fullName>
        <ecNumber evidence="2">2.3.1.48</ecNumber>
    </recommendedName>
</protein>
<reference evidence="8 9" key="1">
    <citation type="journal article" date="2019" name="Nat. Plants">
        <title>Stout camphor tree genome fills gaps in understanding of flowering plant genome evolution.</title>
        <authorList>
            <person name="Chaw S.M."/>
            <person name="Liu Y.C."/>
            <person name="Wu Y.W."/>
            <person name="Wang H.Y."/>
            <person name="Lin C.I."/>
            <person name="Wu C.S."/>
            <person name="Ke H.M."/>
            <person name="Chang L.Y."/>
            <person name="Hsu C.Y."/>
            <person name="Yang H.T."/>
            <person name="Sudianto E."/>
            <person name="Hsu M.H."/>
            <person name="Wu K.P."/>
            <person name="Wang L.N."/>
            <person name="Leebens-Mack J.H."/>
            <person name="Tsai I.J."/>
        </authorList>
    </citation>
    <scope>NUCLEOTIDE SEQUENCE [LARGE SCALE GENOMIC DNA]</scope>
    <source>
        <strain evidence="9">cv. Chaw 1501</strain>
        <tissue evidence="8">Young leaves</tissue>
    </source>
</reference>
<evidence type="ECO:0000256" key="3">
    <source>
        <dbReference type="ARBA" id="ARBA00022679"/>
    </source>
</evidence>
<feature type="domain" description="N-acetyltransferase" evidence="6">
    <location>
        <begin position="224"/>
        <end position="279"/>
    </location>
</feature>
<dbReference type="InterPro" id="IPR019467">
    <property type="entry name" value="Hat1_N"/>
</dbReference>
<evidence type="ECO:0000256" key="1">
    <source>
        <dbReference type="ARBA" id="ARBA00010543"/>
    </source>
</evidence>
<dbReference type="PANTHER" id="PTHR12046">
    <property type="entry name" value="HISTONE ACETYLTRANSFERASE TYPE B CATALYTIC SUBUNIT"/>
    <property type="match status" value="1"/>
</dbReference>
<dbReference type="Gene3D" id="3.90.360.10">
    <property type="entry name" value="Histone acetyl transferase 1 (HAT1), N-terminal domain"/>
    <property type="match status" value="1"/>
</dbReference>
<dbReference type="InterPro" id="IPR016181">
    <property type="entry name" value="Acyl_CoA_acyltransferase"/>
</dbReference>
<organism evidence="8 9">
    <name type="scientific">Cinnamomum micranthum f. kanehirae</name>
    <dbReference type="NCBI Taxonomy" id="337451"/>
    <lineage>
        <taxon>Eukaryota</taxon>
        <taxon>Viridiplantae</taxon>
        <taxon>Streptophyta</taxon>
        <taxon>Embryophyta</taxon>
        <taxon>Tracheophyta</taxon>
        <taxon>Spermatophyta</taxon>
        <taxon>Magnoliopsida</taxon>
        <taxon>Magnoliidae</taxon>
        <taxon>Laurales</taxon>
        <taxon>Lauraceae</taxon>
        <taxon>Cinnamomum</taxon>
    </lineage>
</organism>
<dbReference type="FunFam" id="3.40.630.30:FF:000077">
    <property type="entry name" value="Histone acetyltransferase type B catalytic subunit"/>
    <property type="match status" value="1"/>
</dbReference>
<keyword evidence="4" id="KW-0012">Acyltransferase</keyword>
<evidence type="ECO:0000256" key="4">
    <source>
        <dbReference type="ARBA" id="ARBA00023315"/>
    </source>
</evidence>
<dbReference type="Pfam" id="PF00583">
    <property type="entry name" value="Acetyltransf_1"/>
    <property type="match status" value="1"/>
</dbReference>
<feature type="domain" description="Histone acetyl transferase HAT1 N-terminal" evidence="7">
    <location>
        <begin position="29"/>
        <end position="196"/>
    </location>
</feature>
<sequence>MVSKRNGSDSSIDAKKRKKVGFSDPDVGIEANECIKVFLVSRPEEMDAAGSFSIDPVDLNHFFGEDGKIYGYKGLKIHIWFNIIAFRAYADITYQSTFNGSKDTTNLKPVLRNIFGEALVEQKDEFLQSFSTESHYIRNVVSNGEVVNALKGHDNASDHHLEEKASTIEVIRMDLRSMPVGELYSRLVPLVLVIIEGGTAIDITDPRWEIYFLVERISDESEENNVKLLGFTTIYRFFHYPDSSRLRISQILVLPPYHGKGHGRLLLETLNSIAVSEDAYDVTVEEPSDYLQYVRACIDTLRLLSFEPVKPAIAKVASQLKHCNLSKKTCEFHSDPPASMVEDVRKMLKINKKQLLRCWEVLIYLNLNPEDPQCMENYKTCISDRVKVDILGKDVGAVGKRVIQVPNNDESDTSFVLFRPQSAGKDDGLENELEGIQENQGEQLSELFDERVEEIKAVAKTISRYIKL</sequence>